<evidence type="ECO:0000256" key="1">
    <source>
        <dbReference type="ARBA" id="ARBA00004496"/>
    </source>
</evidence>
<evidence type="ECO:0000313" key="13">
    <source>
        <dbReference type="Proteomes" id="UP000320679"/>
    </source>
</evidence>
<evidence type="ECO:0000256" key="2">
    <source>
        <dbReference type="ARBA" id="ARBA00008226"/>
    </source>
</evidence>
<dbReference type="GO" id="GO:0005829">
    <property type="term" value="C:cytosol"/>
    <property type="evidence" value="ECO:0007669"/>
    <property type="project" value="TreeGrafter"/>
</dbReference>
<dbReference type="PROSITE" id="PS50861">
    <property type="entry name" value="AA_TRNA_LIGASE_II_GLYAB"/>
    <property type="match status" value="1"/>
</dbReference>
<dbReference type="AlphaFoldDB" id="A0A523UXN1"/>
<comment type="subunit">
    <text evidence="10">Tetramer of two alpha and two beta subunits.</text>
</comment>
<dbReference type="GO" id="GO:0006426">
    <property type="term" value="P:glycyl-tRNA aminoacylation"/>
    <property type="evidence" value="ECO:0007669"/>
    <property type="project" value="UniProtKB-UniRule"/>
</dbReference>
<organism evidence="12 13">
    <name type="scientific">Aerophobetes bacterium</name>
    <dbReference type="NCBI Taxonomy" id="2030807"/>
    <lineage>
        <taxon>Bacteria</taxon>
        <taxon>Candidatus Aerophobota</taxon>
    </lineage>
</organism>
<dbReference type="InterPro" id="IPR008909">
    <property type="entry name" value="DALR_anticod-bd"/>
</dbReference>
<dbReference type="PRINTS" id="PR01045">
    <property type="entry name" value="TRNASYNTHGB"/>
</dbReference>
<evidence type="ECO:0000256" key="7">
    <source>
        <dbReference type="ARBA" id="ARBA00022917"/>
    </source>
</evidence>
<dbReference type="GO" id="GO:0004820">
    <property type="term" value="F:glycine-tRNA ligase activity"/>
    <property type="evidence" value="ECO:0007669"/>
    <property type="project" value="UniProtKB-UniRule"/>
</dbReference>
<keyword evidence="4 10" id="KW-0436">Ligase</keyword>
<dbReference type="Proteomes" id="UP000320679">
    <property type="component" value="Unassembled WGS sequence"/>
</dbReference>
<evidence type="ECO:0000313" key="12">
    <source>
        <dbReference type="EMBL" id="TET47286.1"/>
    </source>
</evidence>
<dbReference type="Gene3D" id="1.10.730.10">
    <property type="entry name" value="Isoleucyl-tRNA Synthetase, Domain 1"/>
    <property type="match status" value="1"/>
</dbReference>
<dbReference type="HAMAP" id="MF_00255">
    <property type="entry name" value="Gly_tRNA_synth_beta"/>
    <property type="match status" value="1"/>
</dbReference>
<dbReference type="SUPFAM" id="SSF109604">
    <property type="entry name" value="HD-domain/PDEase-like"/>
    <property type="match status" value="1"/>
</dbReference>
<keyword evidence="6 10" id="KW-0067">ATP-binding</keyword>
<keyword evidence="7 10" id="KW-0648">Protein biosynthesis</keyword>
<sequence>MSEILLLEIGVEELPPLAVEETLTQLKVQGKKLFAASYIDYERISSFGSSRRLLLWAEGVARNQRERTEKEMGPPQSLVFTQSGQLTPEGRAYLKAKRAKKGDLETKKLAKGEYVYLKRKIRGEKTEKILPRLLVQLITSLSFPKSMRWGQGDFSFGRPIRSLLALFVEEVVNFELAGISSDRKTKGHPYLSPSTFSIRNPREYFSQLKKRYVIVSPEERRKLILEQLEEMIMPLRENHPQAKILLDEELLEEMVYLVEYPTLFLGEFDPQFLSLPVPVLRACLRDQQKHFSLADGDRIIPYFAGVREGNKEYLEEVIEGNRRVLNARLADAKFFFSEDTKKPLEDRIPQLKGIVVQEKLGSYYDKTVRLHDLSQKILSQVVENKDIKLWNRVIEAANLCKADLVTQMVKEFPSLQGTMGGEYALRSGKDARVAKAISEHRLPRFSNDKLPETLEGAILALADKMDTVVGSFWAGFIPSGSEDPWGLRRDLQGIVEIILNRRWRIDLDYFLKETLALYTESDKEIIPKIKEFFEIRIRNILKEKGIGTHEIKAVLSIGFTDITDAVKRGEALGKISQRREFKDEVIAIVRLVNILKQAQQWKIRVSGMVREDLLREKEEKELYELWIKLRGEIESLLDKQEYVEAYEKLSRFREPIHDFFEKVLVMCEEENLRENRLSLLNGIGKLFTRIADFTQLQVK</sequence>
<accession>A0A523UXN1</accession>
<dbReference type="GO" id="GO:0006420">
    <property type="term" value="P:arginyl-tRNA aminoacylation"/>
    <property type="evidence" value="ECO:0007669"/>
    <property type="project" value="InterPro"/>
</dbReference>
<evidence type="ECO:0000256" key="5">
    <source>
        <dbReference type="ARBA" id="ARBA00022741"/>
    </source>
</evidence>
<keyword evidence="5 10" id="KW-0547">Nucleotide-binding</keyword>
<dbReference type="Pfam" id="PF05746">
    <property type="entry name" value="DALR_1"/>
    <property type="match status" value="1"/>
</dbReference>
<dbReference type="Pfam" id="PF02092">
    <property type="entry name" value="tRNA_synt_2f"/>
    <property type="match status" value="1"/>
</dbReference>
<dbReference type="NCBIfam" id="TIGR00211">
    <property type="entry name" value="glyS"/>
    <property type="match status" value="1"/>
</dbReference>
<dbReference type="PANTHER" id="PTHR30075">
    <property type="entry name" value="GLYCYL-TRNA SYNTHETASE"/>
    <property type="match status" value="1"/>
</dbReference>
<evidence type="ECO:0000259" key="11">
    <source>
        <dbReference type="Pfam" id="PF05746"/>
    </source>
</evidence>
<evidence type="ECO:0000256" key="4">
    <source>
        <dbReference type="ARBA" id="ARBA00022598"/>
    </source>
</evidence>
<proteinExistence type="inferred from homology"/>
<evidence type="ECO:0000256" key="10">
    <source>
        <dbReference type="HAMAP-Rule" id="MF_00255"/>
    </source>
</evidence>
<keyword evidence="8 10" id="KW-0030">Aminoacyl-tRNA synthetase</keyword>
<comment type="subcellular location">
    <subcellularLocation>
        <location evidence="1 10">Cytoplasm</location>
    </subcellularLocation>
</comment>
<dbReference type="InterPro" id="IPR015944">
    <property type="entry name" value="Gly-tRNA-synth_bsu"/>
</dbReference>
<dbReference type="GO" id="GO:0004814">
    <property type="term" value="F:arginine-tRNA ligase activity"/>
    <property type="evidence" value="ECO:0007669"/>
    <property type="project" value="InterPro"/>
</dbReference>
<dbReference type="EC" id="6.1.1.14" evidence="10"/>
<evidence type="ECO:0000256" key="3">
    <source>
        <dbReference type="ARBA" id="ARBA00022490"/>
    </source>
</evidence>
<feature type="domain" description="DALR anticodon binding" evidence="11">
    <location>
        <begin position="587"/>
        <end position="687"/>
    </location>
</feature>
<dbReference type="PANTHER" id="PTHR30075:SF2">
    <property type="entry name" value="GLYCINE--TRNA LIGASE, CHLOROPLASTIC_MITOCHONDRIAL 2"/>
    <property type="match status" value="1"/>
</dbReference>
<dbReference type="InterPro" id="IPR006194">
    <property type="entry name" value="Gly-tRNA-synth_heterodimer"/>
</dbReference>
<comment type="catalytic activity">
    <reaction evidence="9 10">
        <text>tRNA(Gly) + glycine + ATP = glycyl-tRNA(Gly) + AMP + diphosphate</text>
        <dbReference type="Rhea" id="RHEA:16013"/>
        <dbReference type="Rhea" id="RHEA-COMP:9664"/>
        <dbReference type="Rhea" id="RHEA-COMP:9683"/>
        <dbReference type="ChEBI" id="CHEBI:30616"/>
        <dbReference type="ChEBI" id="CHEBI:33019"/>
        <dbReference type="ChEBI" id="CHEBI:57305"/>
        <dbReference type="ChEBI" id="CHEBI:78442"/>
        <dbReference type="ChEBI" id="CHEBI:78522"/>
        <dbReference type="ChEBI" id="CHEBI:456215"/>
        <dbReference type="EC" id="6.1.1.14"/>
    </reaction>
</comment>
<evidence type="ECO:0000256" key="6">
    <source>
        <dbReference type="ARBA" id="ARBA00022840"/>
    </source>
</evidence>
<dbReference type="GO" id="GO:0005524">
    <property type="term" value="F:ATP binding"/>
    <property type="evidence" value="ECO:0007669"/>
    <property type="project" value="UniProtKB-UniRule"/>
</dbReference>
<evidence type="ECO:0000256" key="9">
    <source>
        <dbReference type="ARBA" id="ARBA00047937"/>
    </source>
</evidence>
<protein>
    <recommendedName>
        <fullName evidence="10">Glycine--tRNA ligase beta subunit</fullName>
        <ecNumber evidence="10">6.1.1.14</ecNumber>
    </recommendedName>
    <alternativeName>
        <fullName evidence="10">Glycyl-tRNA synthetase beta subunit</fullName>
        <shortName evidence="10">GlyRS</shortName>
    </alternativeName>
</protein>
<gene>
    <name evidence="10" type="primary">glyS</name>
    <name evidence="12" type="ORF">E3J59_02165</name>
</gene>
<comment type="caution">
    <text evidence="12">The sequence shown here is derived from an EMBL/GenBank/DDBJ whole genome shotgun (WGS) entry which is preliminary data.</text>
</comment>
<name>A0A523UXN1_UNCAE</name>
<dbReference type="EMBL" id="SOJK01000095">
    <property type="protein sequence ID" value="TET47286.1"/>
    <property type="molecule type" value="Genomic_DNA"/>
</dbReference>
<comment type="similarity">
    <text evidence="2 10">Belongs to the class-II aminoacyl-tRNA synthetase family.</text>
</comment>
<reference evidence="12 13" key="1">
    <citation type="submission" date="2019-03" db="EMBL/GenBank/DDBJ databases">
        <title>Metabolic potential of uncultured bacteria and archaea associated with petroleum seepage in deep-sea sediments.</title>
        <authorList>
            <person name="Dong X."/>
            <person name="Hubert C."/>
        </authorList>
    </citation>
    <scope>NUCLEOTIDE SEQUENCE [LARGE SCALE GENOMIC DNA]</scope>
    <source>
        <strain evidence="12">E29_bin78</strain>
    </source>
</reference>
<evidence type="ECO:0000256" key="8">
    <source>
        <dbReference type="ARBA" id="ARBA00023146"/>
    </source>
</evidence>
<keyword evidence="3 10" id="KW-0963">Cytoplasm</keyword>